<evidence type="ECO:0000313" key="3">
    <source>
        <dbReference type="EMBL" id="KAI3406324.2"/>
    </source>
</evidence>
<comment type="caution">
    <text evidence="3">The sequence shown here is derived from an EMBL/GenBank/DDBJ whole genome shotgun (WGS) entry which is preliminary data.</text>
</comment>
<dbReference type="Proteomes" id="UP001202479">
    <property type="component" value="Unassembled WGS sequence"/>
</dbReference>
<evidence type="ECO:0000313" key="4">
    <source>
        <dbReference type="Proteomes" id="UP001202479"/>
    </source>
</evidence>
<dbReference type="InterPro" id="IPR029033">
    <property type="entry name" value="His_PPase_superfam"/>
</dbReference>
<feature type="binding site" evidence="2">
    <location>
        <position position="72"/>
    </location>
    <ligand>
        <name>substrate</name>
    </ligand>
</feature>
<dbReference type="PANTHER" id="PTHR48100:SF15">
    <property type="entry name" value="SEDOHEPTULOSE 1,7-BISPHOSPHATASE"/>
    <property type="match status" value="1"/>
</dbReference>
<evidence type="ECO:0000256" key="1">
    <source>
        <dbReference type="PIRSR" id="PIRSR613078-1"/>
    </source>
</evidence>
<dbReference type="GO" id="GO:0046390">
    <property type="term" value="P:ribose phosphate biosynthetic process"/>
    <property type="evidence" value="ECO:0007669"/>
    <property type="project" value="TreeGrafter"/>
</dbReference>
<dbReference type="PIRSF" id="PIRSF000709">
    <property type="entry name" value="6PFK_2-Ptase"/>
    <property type="match status" value="1"/>
</dbReference>
<accession>A0AAI9WZR0</accession>
<dbReference type="EMBL" id="JAHUZD010000024">
    <property type="protein sequence ID" value="KAI3406324.2"/>
    <property type="molecule type" value="Genomic_DNA"/>
</dbReference>
<dbReference type="Pfam" id="PF00300">
    <property type="entry name" value="His_Phos_1"/>
    <property type="match status" value="1"/>
</dbReference>
<name>A0AAI9WZR0_9ASCO</name>
<dbReference type="CDD" id="cd07067">
    <property type="entry name" value="HP_PGM_like"/>
    <property type="match status" value="1"/>
</dbReference>
<gene>
    <name evidence="3" type="ORF">KGF56_000805</name>
</gene>
<protein>
    <recommendedName>
        <fullName evidence="5">Sedoheptulose 1,7-bisphosphatase</fullName>
    </recommendedName>
</protein>
<dbReference type="GeneID" id="73378422"/>
<dbReference type="SMART" id="SM00855">
    <property type="entry name" value="PGAM"/>
    <property type="match status" value="1"/>
</dbReference>
<reference evidence="3" key="1">
    <citation type="journal article" date="2022" name="DNA Res.">
        <title>Genome analysis of five recently described species of the CUG-Ser clade uncovers Candida theae as a new hybrid lineage with pathogenic potential in the Candida parapsilosis species complex.</title>
        <authorList>
            <person name="Mixao V."/>
            <person name="Del Olmo V."/>
            <person name="Hegedusova E."/>
            <person name="Saus E."/>
            <person name="Pryszcz L."/>
            <person name="Cillingova A."/>
            <person name="Nosek J."/>
            <person name="Gabaldon T."/>
        </authorList>
    </citation>
    <scope>NUCLEOTIDE SEQUENCE</scope>
    <source>
        <strain evidence="3">CBS 10844</strain>
    </source>
</reference>
<dbReference type="GO" id="GO:0050278">
    <property type="term" value="F:sedoheptulose-bisphosphatase activity"/>
    <property type="evidence" value="ECO:0007669"/>
    <property type="project" value="TreeGrafter"/>
</dbReference>
<keyword evidence="4" id="KW-1185">Reference proteome</keyword>
<dbReference type="InterPro" id="IPR013078">
    <property type="entry name" value="His_Pase_superF_clade-1"/>
</dbReference>
<feature type="active site" description="Tele-phosphohistidine intermediate" evidence="1">
    <location>
        <position position="14"/>
    </location>
</feature>
<proteinExistence type="predicted"/>
<evidence type="ECO:0000256" key="2">
    <source>
        <dbReference type="PIRSR" id="PIRSR613078-2"/>
    </source>
</evidence>
<feature type="binding site" evidence="2">
    <location>
        <begin position="100"/>
        <end position="103"/>
    </location>
    <ligand>
        <name>substrate</name>
    </ligand>
</feature>
<sequence>MTHKPSCRVIFVRHGQTEWSKSGQYTSTTNLDLTPFGVKQMRATGKSLIGHDPLNMINPKNITHVFTSPRSRAILTTQALLEHIHQELTAPVLLDDDLAEWRYGEYEGMKTDEIRKSRKDRGIDAPDHRWTIWEDGCEGGEDYKDVTKRLDRFISRILEIHGKYLKESEPSDILVVAHGHILRCLVARWVHRELNKDPQLILDAGGVGVLSYQHNNIEEPAIYLAGAFTIPVHEMGEDV</sequence>
<dbReference type="InterPro" id="IPR050275">
    <property type="entry name" value="PGM_Phosphatase"/>
</dbReference>
<dbReference type="RefSeq" id="XP_049182069.1">
    <property type="nucleotide sequence ID" value="XM_049326752.1"/>
</dbReference>
<dbReference type="SUPFAM" id="SSF53254">
    <property type="entry name" value="Phosphoglycerate mutase-like"/>
    <property type="match status" value="1"/>
</dbReference>
<dbReference type="Gene3D" id="3.40.50.1240">
    <property type="entry name" value="Phosphoglycerate mutase-like"/>
    <property type="match status" value="1"/>
</dbReference>
<evidence type="ECO:0008006" key="5">
    <source>
        <dbReference type="Google" id="ProtNLM"/>
    </source>
</evidence>
<dbReference type="PANTHER" id="PTHR48100">
    <property type="entry name" value="BROAD-SPECIFICITY PHOSPHATASE YOR283W-RELATED"/>
    <property type="match status" value="1"/>
</dbReference>
<organism evidence="3 4">
    <name type="scientific">Candida oxycetoniae</name>
    <dbReference type="NCBI Taxonomy" id="497107"/>
    <lineage>
        <taxon>Eukaryota</taxon>
        <taxon>Fungi</taxon>
        <taxon>Dikarya</taxon>
        <taxon>Ascomycota</taxon>
        <taxon>Saccharomycotina</taxon>
        <taxon>Pichiomycetes</taxon>
        <taxon>Debaryomycetaceae</taxon>
        <taxon>Candida/Lodderomyces clade</taxon>
        <taxon>Candida</taxon>
    </lineage>
</organism>
<dbReference type="AlphaFoldDB" id="A0AAI9WZR0"/>
<feature type="active site" description="Proton donor/acceptor" evidence="1">
    <location>
        <position position="100"/>
    </location>
</feature>